<evidence type="ECO:0000256" key="4">
    <source>
        <dbReference type="ARBA" id="ARBA00049360"/>
    </source>
</evidence>
<dbReference type="Pfam" id="PF00004">
    <property type="entry name" value="AAA"/>
    <property type="match status" value="1"/>
</dbReference>
<dbReference type="Gene3D" id="3.40.50.300">
    <property type="entry name" value="P-loop containing nucleotide triphosphate hydrolases"/>
    <property type="match status" value="1"/>
</dbReference>
<dbReference type="Proteomes" id="UP001085076">
    <property type="component" value="Miscellaneous, Linkage group lg01"/>
</dbReference>
<dbReference type="CDD" id="cd19510">
    <property type="entry name" value="RecA-like_BCS1"/>
    <property type="match status" value="1"/>
</dbReference>
<dbReference type="PANTHER" id="PTHR23070">
    <property type="entry name" value="BCS1 AAA-TYPE ATPASE"/>
    <property type="match status" value="1"/>
</dbReference>
<dbReference type="Gene3D" id="6.10.280.40">
    <property type="match status" value="1"/>
</dbReference>
<keyword evidence="5" id="KW-0067">ATP-binding</keyword>
<dbReference type="Pfam" id="PF25568">
    <property type="entry name" value="AAA_lid_At3g28540"/>
    <property type="match status" value="1"/>
</dbReference>
<sequence>MLARTVLNDLFPGEFRDYVSSGVNYLWNHVSPELTIVIQEKDGYNVNNVYQAAMAYLSSRISPSTRRFKVKKEDADKSMVLSLDKGEHMMDVFEGIQFRWCLRCHENRRINIPVDHDSNSSSSSTMSLGSHLFELSFNKKHKEKALDVYLPWILDWWEASKKQDKNLKLFLNEIEEWVPINLQHPSSFDTLAMDPELKRTLMEDLSRFTQSKDYYRRIGKAWKRGYLLYGPPGTGKSSLIAAMANFLKYDIYDLELAEVRWTSSLRRLLVEISNRSIIVIEDIDCSVALENRDNLESTPSRTEKVTLSALLNFVDGLWSSCGEERIIVFTTNCKDRLDPALLRPGRMDMHIYMGYCTPSMFRILASNYHAVDDHPLFGEIDELIKDVQITPAAVAEELMKRDDVDAALRGLVDTLHQQKELEAKVQSLDDGEMSHHEDSDQEE</sequence>
<evidence type="ECO:0000256" key="6">
    <source>
        <dbReference type="SAM" id="MobiDB-lite"/>
    </source>
</evidence>
<evidence type="ECO:0000256" key="3">
    <source>
        <dbReference type="ARBA" id="ARBA00022842"/>
    </source>
</evidence>
<dbReference type="OrthoDB" id="10251412at2759"/>
<dbReference type="InterPro" id="IPR003959">
    <property type="entry name" value="ATPase_AAA_core"/>
</dbReference>
<evidence type="ECO:0000256" key="5">
    <source>
        <dbReference type="RuleBase" id="RU003651"/>
    </source>
</evidence>
<dbReference type="InterPro" id="IPR027417">
    <property type="entry name" value="P-loop_NTPase"/>
</dbReference>
<reference evidence="8" key="1">
    <citation type="submission" date="2021-03" db="EMBL/GenBank/DDBJ databases">
        <authorList>
            <person name="Li Z."/>
            <person name="Yang C."/>
        </authorList>
    </citation>
    <scope>NUCLEOTIDE SEQUENCE</scope>
    <source>
        <strain evidence="8">Dzin_1.0</strain>
        <tissue evidence="8">Leaf</tissue>
    </source>
</reference>
<dbReference type="GO" id="GO:0005524">
    <property type="term" value="F:ATP binding"/>
    <property type="evidence" value="ECO:0007669"/>
    <property type="project" value="UniProtKB-KW"/>
</dbReference>
<evidence type="ECO:0000259" key="7">
    <source>
        <dbReference type="SMART" id="SM00382"/>
    </source>
</evidence>
<organism evidence="8 9">
    <name type="scientific">Dioscorea zingiberensis</name>
    <dbReference type="NCBI Taxonomy" id="325984"/>
    <lineage>
        <taxon>Eukaryota</taxon>
        <taxon>Viridiplantae</taxon>
        <taxon>Streptophyta</taxon>
        <taxon>Embryophyta</taxon>
        <taxon>Tracheophyta</taxon>
        <taxon>Spermatophyta</taxon>
        <taxon>Magnoliopsida</taxon>
        <taxon>Liliopsida</taxon>
        <taxon>Dioscoreales</taxon>
        <taxon>Dioscoreaceae</taxon>
        <taxon>Dioscorea</taxon>
    </lineage>
</organism>
<evidence type="ECO:0000256" key="1">
    <source>
        <dbReference type="ARBA" id="ARBA00001946"/>
    </source>
</evidence>
<feature type="region of interest" description="Disordered" evidence="6">
    <location>
        <begin position="423"/>
        <end position="443"/>
    </location>
</feature>
<keyword evidence="5" id="KW-0547">Nucleotide-binding</keyword>
<dbReference type="InterPro" id="IPR003960">
    <property type="entry name" value="ATPase_AAA_CS"/>
</dbReference>
<proteinExistence type="inferred from homology"/>
<dbReference type="GO" id="GO:0006950">
    <property type="term" value="P:response to stress"/>
    <property type="evidence" value="ECO:0007669"/>
    <property type="project" value="UniProtKB-ARBA"/>
</dbReference>
<accession>A0A9D5HQQ9</accession>
<name>A0A9D5HQQ9_9LILI</name>
<evidence type="ECO:0000313" key="8">
    <source>
        <dbReference type="EMBL" id="KAJ0985815.1"/>
    </source>
</evidence>
<gene>
    <name evidence="8" type="ORF">J5N97_004171</name>
</gene>
<comment type="caution">
    <text evidence="8">The sequence shown here is derived from an EMBL/GenBank/DDBJ whole genome shotgun (WGS) entry which is preliminary data.</text>
</comment>
<dbReference type="SMART" id="SM00382">
    <property type="entry name" value="AAA"/>
    <property type="match status" value="1"/>
</dbReference>
<dbReference type="EMBL" id="JAGGNH010000001">
    <property type="protein sequence ID" value="KAJ0985815.1"/>
    <property type="molecule type" value="Genomic_DNA"/>
</dbReference>
<dbReference type="SUPFAM" id="SSF52540">
    <property type="entry name" value="P-loop containing nucleoside triphosphate hydrolases"/>
    <property type="match status" value="1"/>
</dbReference>
<keyword evidence="9" id="KW-1185">Reference proteome</keyword>
<feature type="compositionally biased region" description="Basic and acidic residues" evidence="6">
    <location>
        <begin position="432"/>
        <end position="443"/>
    </location>
</feature>
<evidence type="ECO:0000256" key="2">
    <source>
        <dbReference type="ARBA" id="ARBA00007448"/>
    </source>
</evidence>
<dbReference type="InterPro" id="IPR003593">
    <property type="entry name" value="AAA+_ATPase"/>
</dbReference>
<dbReference type="InterPro" id="IPR025753">
    <property type="entry name" value="AAA_N_dom"/>
</dbReference>
<dbReference type="InterPro" id="IPR058017">
    <property type="entry name" value="At3g28540-like_C"/>
</dbReference>
<feature type="domain" description="AAA+ ATPase" evidence="7">
    <location>
        <begin position="222"/>
        <end position="357"/>
    </location>
</feature>
<dbReference type="AlphaFoldDB" id="A0A9D5HQQ9"/>
<comment type="catalytic activity">
    <reaction evidence="4">
        <text>ATP + H2O = ADP + phosphate + H(+)</text>
        <dbReference type="Rhea" id="RHEA:13065"/>
        <dbReference type="ChEBI" id="CHEBI:15377"/>
        <dbReference type="ChEBI" id="CHEBI:15378"/>
        <dbReference type="ChEBI" id="CHEBI:30616"/>
        <dbReference type="ChEBI" id="CHEBI:43474"/>
        <dbReference type="ChEBI" id="CHEBI:456216"/>
    </reaction>
</comment>
<keyword evidence="3" id="KW-0460">Magnesium</keyword>
<reference evidence="8" key="2">
    <citation type="journal article" date="2022" name="Hortic Res">
        <title>The genome of Dioscorea zingiberensis sheds light on the biosynthesis, origin and evolution of the medicinally important diosgenin saponins.</title>
        <authorList>
            <person name="Li Y."/>
            <person name="Tan C."/>
            <person name="Li Z."/>
            <person name="Guo J."/>
            <person name="Li S."/>
            <person name="Chen X."/>
            <person name="Wang C."/>
            <person name="Dai X."/>
            <person name="Yang H."/>
            <person name="Song W."/>
            <person name="Hou L."/>
            <person name="Xu J."/>
            <person name="Tong Z."/>
            <person name="Xu A."/>
            <person name="Yuan X."/>
            <person name="Wang W."/>
            <person name="Yang Q."/>
            <person name="Chen L."/>
            <person name="Sun Z."/>
            <person name="Wang K."/>
            <person name="Pan B."/>
            <person name="Chen J."/>
            <person name="Bao Y."/>
            <person name="Liu F."/>
            <person name="Qi X."/>
            <person name="Gang D.R."/>
            <person name="Wen J."/>
            <person name="Li J."/>
        </authorList>
    </citation>
    <scope>NUCLEOTIDE SEQUENCE</scope>
    <source>
        <strain evidence="8">Dzin_1.0</strain>
    </source>
</reference>
<dbReference type="InterPro" id="IPR050747">
    <property type="entry name" value="Mitochondrial_chaperone_BCS1"/>
</dbReference>
<evidence type="ECO:0000313" key="9">
    <source>
        <dbReference type="Proteomes" id="UP001085076"/>
    </source>
</evidence>
<dbReference type="GO" id="GO:0016887">
    <property type="term" value="F:ATP hydrolysis activity"/>
    <property type="evidence" value="ECO:0007669"/>
    <property type="project" value="InterPro"/>
</dbReference>
<dbReference type="PROSITE" id="PS00674">
    <property type="entry name" value="AAA"/>
    <property type="match status" value="1"/>
</dbReference>
<comment type="similarity">
    <text evidence="2">Belongs to the AAA ATPase family. BCS1 subfamily.</text>
</comment>
<dbReference type="Pfam" id="PF14363">
    <property type="entry name" value="AAA_assoc"/>
    <property type="match status" value="1"/>
</dbReference>
<comment type="cofactor">
    <cofactor evidence="1">
        <name>Mg(2+)</name>
        <dbReference type="ChEBI" id="CHEBI:18420"/>
    </cofactor>
</comment>
<protein>
    <recommendedName>
        <fullName evidence="7">AAA+ ATPase domain-containing protein</fullName>
    </recommendedName>
</protein>